<dbReference type="PANTHER" id="PTHR45883:SF2">
    <property type="entry name" value="HSC70-INTERACTING PROTEIN"/>
    <property type="match status" value="1"/>
</dbReference>
<evidence type="ECO:0000313" key="6">
    <source>
        <dbReference type="Proteomes" id="UP000734854"/>
    </source>
</evidence>
<keyword evidence="6" id="KW-1185">Reference proteome</keyword>
<sequence length="408" mass="44132">MSKLGPNALPRRLLATSAALSSSSRSDRVSMEAAKVKELRLFVAQCKKDPAILADPSLSFFRDYLESLGAELPAAAYGLGASSAARAPVVDEIDTDIDEDDVDAKGAPPVDHESDDEIIESDVELEGEIVEADNDPPQKMGDPSLEVTDENRDASQEAKAKAMEAISEGRLDEAIEHLTEAILLNPTSAIMYATRASVFIKMKKPNAAIRDATAALEINPDSAKGYKTRGIALAMLGKWEEAAKDLHVASKLDYDEEINSVLKKVEPNAHKIEEHHRKYERLRKEREEKKLERERQRRRTEAKAAYEKANKKEESSRTAGGTPGGFPGGMPGGMPGGFPGAMPGSVPGNIDMSKILNDPELMAAFSDPEVMAALQEVMSNPASFAKHQANPKVAPIIAKMMGKFAGPK</sequence>
<dbReference type="FunFam" id="1.25.40.10:FF:000112">
    <property type="entry name" value="FAM10 family protein"/>
    <property type="match status" value="1"/>
</dbReference>
<keyword evidence="1" id="KW-0677">Repeat</keyword>
<evidence type="ECO:0000313" key="5">
    <source>
        <dbReference type="EMBL" id="KAG6529587.1"/>
    </source>
</evidence>
<dbReference type="Gene3D" id="6.10.250.3420">
    <property type="match status" value="1"/>
</dbReference>
<dbReference type="PANTHER" id="PTHR45883">
    <property type="entry name" value="HSC70-INTERACTING PROTEIN"/>
    <property type="match status" value="1"/>
</dbReference>
<dbReference type="SUPFAM" id="SSF48452">
    <property type="entry name" value="TPR-like"/>
    <property type="match status" value="1"/>
</dbReference>
<dbReference type="InterPro" id="IPR006636">
    <property type="entry name" value="STI1_HS-bd"/>
</dbReference>
<name>A0A8J5HYT1_ZINOF</name>
<feature type="compositionally biased region" description="Gly residues" evidence="3">
    <location>
        <begin position="321"/>
        <end position="339"/>
    </location>
</feature>
<evidence type="ECO:0000256" key="3">
    <source>
        <dbReference type="SAM" id="MobiDB-lite"/>
    </source>
</evidence>
<accession>A0A8J5HYT1</accession>
<dbReference type="Pfam" id="PF18253">
    <property type="entry name" value="HipN"/>
    <property type="match status" value="1"/>
</dbReference>
<proteinExistence type="predicted"/>
<comment type="caution">
    <text evidence="5">The sequence shown here is derived from an EMBL/GenBank/DDBJ whole genome shotgun (WGS) entry which is preliminary data.</text>
</comment>
<reference evidence="5 6" key="1">
    <citation type="submission" date="2020-08" db="EMBL/GenBank/DDBJ databases">
        <title>Plant Genome Project.</title>
        <authorList>
            <person name="Zhang R.-G."/>
        </authorList>
    </citation>
    <scope>NUCLEOTIDE SEQUENCE [LARGE SCALE GENOMIC DNA]</scope>
    <source>
        <tissue evidence="5">Rhizome</tissue>
    </source>
</reference>
<protein>
    <recommendedName>
        <fullName evidence="4">STI1 domain-containing protein</fullName>
    </recommendedName>
</protein>
<feature type="compositionally biased region" description="Basic and acidic residues" evidence="3">
    <location>
        <begin position="287"/>
        <end position="316"/>
    </location>
</feature>
<dbReference type="GO" id="GO:0000118">
    <property type="term" value="C:histone deacetylase complex"/>
    <property type="evidence" value="ECO:0007669"/>
    <property type="project" value="TreeGrafter"/>
</dbReference>
<dbReference type="InterPro" id="IPR011990">
    <property type="entry name" value="TPR-like_helical_dom_sf"/>
</dbReference>
<feature type="domain" description="STI1" evidence="4">
    <location>
        <begin position="358"/>
        <end position="397"/>
    </location>
</feature>
<dbReference type="EMBL" id="JACMSC010000003">
    <property type="protein sequence ID" value="KAG6529587.1"/>
    <property type="molecule type" value="Genomic_DNA"/>
</dbReference>
<keyword evidence="2" id="KW-0802">TPR repeat</keyword>
<organism evidence="5 6">
    <name type="scientific">Zingiber officinale</name>
    <name type="common">Ginger</name>
    <name type="synonym">Amomum zingiber</name>
    <dbReference type="NCBI Taxonomy" id="94328"/>
    <lineage>
        <taxon>Eukaryota</taxon>
        <taxon>Viridiplantae</taxon>
        <taxon>Streptophyta</taxon>
        <taxon>Embryophyta</taxon>
        <taxon>Tracheophyta</taxon>
        <taxon>Spermatophyta</taxon>
        <taxon>Magnoliopsida</taxon>
        <taxon>Liliopsida</taxon>
        <taxon>Zingiberales</taxon>
        <taxon>Zingiberaceae</taxon>
        <taxon>Zingiber</taxon>
    </lineage>
</organism>
<dbReference type="InterPro" id="IPR019734">
    <property type="entry name" value="TPR_rpt"/>
</dbReference>
<dbReference type="Gene3D" id="1.10.260.100">
    <property type="match status" value="1"/>
</dbReference>
<feature type="region of interest" description="Disordered" evidence="3">
    <location>
        <begin position="287"/>
        <end position="345"/>
    </location>
</feature>
<evidence type="ECO:0000256" key="2">
    <source>
        <dbReference type="ARBA" id="ARBA00022803"/>
    </source>
</evidence>
<dbReference type="SMART" id="SM00028">
    <property type="entry name" value="TPR"/>
    <property type="match status" value="3"/>
</dbReference>
<dbReference type="CDD" id="cd14438">
    <property type="entry name" value="Hip_N"/>
    <property type="match status" value="1"/>
</dbReference>
<feature type="region of interest" description="Disordered" evidence="3">
    <location>
        <begin position="98"/>
        <end position="117"/>
    </location>
</feature>
<gene>
    <name evidence="5" type="ORF">ZIOFF_011796</name>
</gene>
<dbReference type="Pfam" id="PF17830">
    <property type="entry name" value="STI1-HOP_DP"/>
    <property type="match status" value="1"/>
</dbReference>
<dbReference type="GO" id="GO:0030544">
    <property type="term" value="F:Hsp70 protein binding"/>
    <property type="evidence" value="ECO:0007669"/>
    <property type="project" value="TreeGrafter"/>
</dbReference>
<dbReference type="InterPro" id="IPR041243">
    <property type="entry name" value="STI1/HOP_DP"/>
</dbReference>
<dbReference type="Pfam" id="PF13181">
    <property type="entry name" value="TPR_8"/>
    <property type="match status" value="2"/>
</dbReference>
<dbReference type="FunFam" id="6.10.250.3420:FF:000001">
    <property type="entry name" value="Hsc70-interacting protein-like protein"/>
    <property type="match status" value="1"/>
</dbReference>
<dbReference type="AlphaFoldDB" id="A0A8J5HYT1"/>
<evidence type="ECO:0000259" key="4">
    <source>
        <dbReference type="SMART" id="SM00727"/>
    </source>
</evidence>
<dbReference type="SMART" id="SM00727">
    <property type="entry name" value="STI1"/>
    <property type="match status" value="1"/>
</dbReference>
<dbReference type="Gene3D" id="1.25.40.10">
    <property type="entry name" value="Tetratricopeptide repeat domain"/>
    <property type="match status" value="1"/>
</dbReference>
<dbReference type="Proteomes" id="UP000734854">
    <property type="component" value="Unassembled WGS sequence"/>
</dbReference>
<dbReference type="InterPro" id="IPR034649">
    <property type="entry name" value="Hip_N"/>
</dbReference>
<dbReference type="GO" id="GO:0046983">
    <property type="term" value="F:protein dimerization activity"/>
    <property type="evidence" value="ECO:0007669"/>
    <property type="project" value="InterPro"/>
</dbReference>
<evidence type="ECO:0000256" key="1">
    <source>
        <dbReference type="ARBA" id="ARBA00022737"/>
    </source>
</evidence>